<sequence length="191" mass="21614">MGENGPVSTIFPTSKRSKRGYDPAEVDEFLDRARAAYGQETDADADAILSAEDIRHVAFRLVRGGYSTEHVDAALERLEDAFSLRERERSVEERGAKEWLRDARGTAQVILNRLTRPEGQRFQRVSLLARGYSRKDVDALADRLVAYFHDGTPLNVDRVRTAVFRNEWAGYRESQVDALLDSVVDVMLAVR</sequence>
<evidence type="ECO:0000256" key="1">
    <source>
        <dbReference type="SAM" id="MobiDB-lite"/>
    </source>
</evidence>
<keyword evidence="3" id="KW-1185">Reference proteome</keyword>
<reference evidence="2 3" key="1">
    <citation type="submission" date="2018-11" db="EMBL/GenBank/DDBJ databases">
        <title>Sequencing the genomes of 1000 actinobacteria strains.</title>
        <authorList>
            <person name="Klenk H.-P."/>
        </authorList>
    </citation>
    <scope>NUCLEOTIDE SEQUENCE [LARGE SCALE GENOMIC DNA]</scope>
    <source>
        <strain evidence="2 3">DSM 14012</strain>
    </source>
</reference>
<feature type="compositionally biased region" description="Polar residues" evidence="1">
    <location>
        <begin position="1"/>
        <end position="14"/>
    </location>
</feature>
<evidence type="ECO:0000313" key="3">
    <source>
        <dbReference type="Proteomes" id="UP000266915"/>
    </source>
</evidence>
<dbReference type="Gene3D" id="6.10.250.660">
    <property type="match status" value="2"/>
</dbReference>
<dbReference type="NCBIfam" id="TIGR03544">
    <property type="entry name" value="DivI1A_domain"/>
    <property type="match status" value="3"/>
</dbReference>
<dbReference type="Proteomes" id="UP000266915">
    <property type="component" value="Unassembled WGS sequence"/>
</dbReference>
<organism evidence="2 3">
    <name type="scientific">Plantibacter flavus</name>
    <dbReference type="NCBI Taxonomy" id="150123"/>
    <lineage>
        <taxon>Bacteria</taxon>
        <taxon>Bacillati</taxon>
        <taxon>Actinomycetota</taxon>
        <taxon>Actinomycetes</taxon>
        <taxon>Micrococcales</taxon>
        <taxon>Microbacteriaceae</taxon>
        <taxon>Plantibacter</taxon>
    </lineage>
</organism>
<accession>A0A3N2C241</accession>
<dbReference type="InterPro" id="IPR019932">
    <property type="entry name" value="CHP03543"/>
</dbReference>
<dbReference type="NCBIfam" id="TIGR03543">
    <property type="entry name" value="divI1A_rptt_fam"/>
    <property type="match status" value="1"/>
</dbReference>
<feature type="region of interest" description="Disordered" evidence="1">
    <location>
        <begin position="1"/>
        <end position="22"/>
    </location>
</feature>
<dbReference type="InterPro" id="IPR019933">
    <property type="entry name" value="DivIVA_domain"/>
</dbReference>
<comment type="caution">
    <text evidence="2">The sequence shown here is derived from an EMBL/GenBank/DDBJ whole genome shotgun (WGS) entry which is preliminary data.</text>
</comment>
<name>A0A3N2C241_9MICO</name>
<dbReference type="AlphaFoldDB" id="A0A3N2C241"/>
<evidence type="ECO:0000313" key="2">
    <source>
        <dbReference type="EMBL" id="ROR81510.1"/>
    </source>
</evidence>
<proteinExistence type="predicted"/>
<gene>
    <name evidence="2" type="ORF">EDD42_1572</name>
</gene>
<protein>
    <submittedName>
        <fullName evidence="2">DivIVA domain-containing protein</fullName>
    </submittedName>
</protein>
<dbReference type="EMBL" id="RKHL01000001">
    <property type="protein sequence ID" value="ROR81510.1"/>
    <property type="molecule type" value="Genomic_DNA"/>
</dbReference>